<dbReference type="AlphaFoldDB" id="G0U7P7"/>
<keyword evidence="1 3" id="KW-0547">Nucleotide-binding</keyword>
<dbReference type="VEuPathDB" id="TriTrypDB:TvY486_1009500"/>
<dbReference type="InterPro" id="IPR027417">
    <property type="entry name" value="P-loop_NTPase"/>
</dbReference>
<dbReference type="SUPFAM" id="SSF50729">
    <property type="entry name" value="PH domain-like"/>
    <property type="match status" value="1"/>
</dbReference>
<dbReference type="Pfam" id="PF00025">
    <property type="entry name" value="Arf"/>
    <property type="match status" value="1"/>
</dbReference>
<protein>
    <recommendedName>
        <fullName evidence="5">PH domain-containing protein</fullName>
    </recommendedName>
</protein>
<dbReference type="GO" id="GO:0003924">
    <property type="term" value="F:GTPase activity"/>
    <property type="evidence" value="ECO:0007669"/>
    <property type="project" value="InterPro"/>
</dbReference>
<feature type="domain" description="PH" evidence="5">
    <location>
        <begin position="9"/>
        <end position="113"/>
    </location>
</feature>
<feature type="binding site" evidence="4">
    <location>
        <position position="666"/>
    </location>
    <ligand>
        <name>Mg(2+)</name>
        <dbReference type="ChEBI" id="CHEBI:18420"/>
    </ligand>
</feature>
<evidence type="ECO:0000256" key="1">
    <source>
        <dbReference type="ARBA" id="ARBA00022741"/>
    </source>
</evidence>
<dbReference type="Gene3D" id="3.40.50.300">
    <property type="entry name" value="P-loop containing nucleotide triphosphate hydrolases"/>
    <property type="match status" value="1"/>
</dbReference>
<dbReference type="InterPro" id="IPR006689">
    <property type="entry name" value="Small_GTPase_ARF/SAR"/>
</dbReference>
<dbReference type="SMART" id="SM00233">
    <property type="entry name" value="PH"/>
    <property type="match status" value="1"/>
</dbReference>
<keyword evidence="2 3" id="KW-0342">GTP-binding</keyword>
<name>G0U7P7_TRYVY</name>
<organism evidence="6">
    <name type="scientific">Trypanosoma vivax (strain Y486)</name>
    <dbReference type="NCBI Taxonomy" id="1055687"/>
    <lineage>
        <taxon>Eukaryota</taxon>
        <taxon>Discoba</taxon>
        <taxon>Euglenozoa</taxon>
        <taxon>Kinetoplastea</taxon>
        <taxon>Metakinetoplastina</taxon>
        <taxon>Trypanosomatida</taxon>
        <taxon>Trypanosomatidae</taxon>
        <taxon>Trypanosoma</taxon>
        <taxon>Duttonella</taxon>
    </lineage>
</organism>
<dbReference type="EMBL" id="HE573026">
    <property type="protein sequence ID" value="CCC51905.1"/>
    <property type="molecule type" value="Genomic_DNA"/>
</dbReference>
<feature type="binding site" evidence="3">
    <location>
        <position position="688"/>
    </location>
    <ligand>
        <name>GTP</name>
        <dbReference type="ChEBI" id="CHEBI:37565"/>
    </ligand>
</feature>
<evidence type="ECO:0000256" key="4">
    <source>
        <dbReference type="PIRSR" id="PIRSR606689-2"/>
    </source>
</evidence>
<dbReference type="GO" id="GO:0046872">
    <property type="term" value="F:metal ion binding"/>
    <property type="evidence" value="ECO:0007669"/>
    <property type="project" value="UniProtKB-KW"/>
</dbReference>
<evidence type="ECO:0000256" key="2">
    <source>
        <dbReference type="ARBA" id="ARBA00023134"/>
    </source>
</evidence>
<sequence>MEQSPPSQGNVMGVVRCAAKRGRPSFLVYKKRFLVVDEAQGRLEVYKNDQEPFSLEKFPVSELRGVIISGGKQSKFYGLTLQLRHGRSVRFRLKSVEERDNWYAVITRLIERYSTYNRDNNILRVAQRRSTAAGRSLGVSITLATAKLSEIPDDLLQYLVEAVDVAINTISVVVHKYGGDMVVPRCYVLIVDARSDNTLVGPQYDPTTGSLVLRVWISRDILGGVHWRCRPLWCSPRKYFEAYRQPRPIAKSLRDQLMEIIFLAELNKQLWESKNVFSQFVAYGECIRVMWTSLLRAAAQVGAPLLQRKLPELVTSLTDLYLARLESLQQLYFADQSYGDIRPLSVTLFSNVSAIVVDFVPFVNEGMQLPEPRVHQGILTDYIVCCTSEQQHTMMRFIRHSRAMPQVDRAYVLLKGLLAFPSMPVSAFKEWCGKHLLNLEREKYIDDHDDSSSYSSSPSVDVGDTVAYERNAEAQVLDLHRVVSTIYDSQGASVHLKVGADSIREAIHSLESAFGGRHIRKHDLVRILTLNLRRLRIMYTQTIGGEATGQLDIFSAIELLKSLCEYEENEYEFEKLLRHYLQTRHTVSRTGTDLTLCPNRPSSPTKCDRIYDFQCVSHVVLNHVLPREMIVARRAWRVGLVVGLQDVGKTLIINSLRGVVQPTFPTVGLSQQVVAFQEWVIAMKELGGRESFRDNWLHYVERMEEVNFLFFVVDSMNKRSFKDVSSYLQAITDHFPEAPLVVIFNNVPANSHVHQLLEQLTKSIKLDKVRRRNPMRTVIIGGM</sequence>
<proteinExistence type="predicted"/>
<accession>G0U7P7</accession>
<dbReference type="InterPro" id="IPR024156">
    <property type="entry name" value="Small_GTPase_ARF"/>
</dbReference>
<feature type="binding site" evidence="4">
    <location>
        <position position="650"/>
    </location>
    <ligand>
        <name>Mg(2+)</name>
        <dbReference type="ChEBI" id="CHEBI:18420"/>
    </ligand>
</feature>
<dbReference type="PANTHER" id="PTHR11711">
    <property type="entry name" value="ADP RIBOSYLATION FACTOR-RELATED"/>
    <property type="match status" value="1"/>
</dbReference>
<keyword evidence="4" id="KW-0460">Magnesium</keyword>
<dbReference type="SUPFAM" id="SSF52540">
    <property type="entry name" value="P-loop containing nucleoside triphosphate hydrolases"/>
    <property type="match status" value="1"/>
</dbReference>
<keyword evidence="4" id="KW-0479">Metal-binding</keyword>
<dbReference type="InterPro" id="IPR011993">
    <property type="entry name" value="PH-like_dom_sf"/>
</dbReference>
<gene>
    <name evidence="6" type="ORF">TVY486_1009500</name>
</gene>
<dbReference type="InterPro" id="IPR001849">
    <property type="entry name" value="PH_domain"/>
</dbReference>
<feature type="binding site" evidence="3">
    <location>
        <begin position="643"/>
        <end position="650"/>
    </location>
    <ligand>
        <name>GTP</name>
        <dbReference type="ChEBI" id="CHEBI:37565"/>
    </ligand>
</feature>
<dbReference type="Gene3D" id="2.30.29.30">
    <property type="entry name" value="Pleckstrin-homology domain (PH domain)/Phosphotyrosine-binding domain (PTB)"/>
    <property type="match status" value="1"/>
</dbReference>
<dbReference type="CDD" id="cd00821">
    <property type="entry name" value="PH"/>
    <property type="match status" value="1"/>
</dbReference>
<evidence type="ECO:0000313" key="6">
    <source>
        <dbReference type="EMBL" id="CCC51905.1"/>
    </source>
</evidence>
<reference evidence="6" key="1">
    <citation type="journal article" date="2012" name="Proc. Natl. Acad. Sci. U.S.A.">
        <title>Antigenic diversity is generated by distinct evolutionary mechanisms in African trypanosome species.</title>
        <authorList>
            <person name="Jackson A.P."/>
            <person name="Berry A."/>
            <person name="Aslett M."/>
            <person name="Allison H.C."/>
            <person name="Burton P."/>
            <person name="Vavrova-Anderson J."/>
            <person name="Brown R."/>
            <person name="Browne H."/>
            <person name="Corton N."/>
            <person name="Hauser H."/>
            <person name="Gamble J."/>
            <person name="Gilderthorp R."/>
            <person name="Marcello L."/>
            <person name="McQuillan J."/>
            <person name="Otto T.D."/>
            <person name="Quail M.A."/>
            <person name="Sanders M.J."/>
            <person name="van Tonder A."/>
            <person name="Ginger M.L."/>
            <person name="Field M.C."/>
            <person name="Barry J.D."/>
            <person name="Hertz-Fowler C."/>
            <person name="Berriman M."/>
        </authorList>
    </citation>
    <scope>NUCLEOTIDE SEQUENCE</scope>
    <source>
        <strain evidence="6">Y486</strain>
    </source>
</reference>
<evidence type="ECO:0000256" key="3">
    <source>
        <dbReference type="PIRSR" id="PIRSR606689-1"/>
    </source>
</evidence>
<evidence type="ECO:0000259" key="5">
    <source>
        <dbReference type="SMART" id="SM00233"/>
    </source>
</evidence>
<dbReference type="GO" id="GO:0005525">
    <property type="term" value="F:GTP binding"/>
    <property type="evidence" value="ECO:0007669"/>
    <property type="project" value="UniProtKB-KW"/>
</dbReference>